<dbReference type="RefSeq" id="WP_286355787.1">
    <property type="nucleotide sequence ID" value="NZ_AP027079.1"/>
</dbReference>
<evidence type="ECO:0000256" key="2">
    <source>
        <dbReference type="ARBA" id="ARBA00009667"/>
    </source>
</evidence>
<dbReference type="Pfam" id="PF00977">
    <property type="entry name" value="His_biosynth"/>
    <property type="match status" value="1"/>
</dbReference>
<dbReference type="InterPro" id="IPR011060">
    <property type="entry name" value="RibuloseP-bd_barrel"/>
</dbReference>
<protein>
    <recommendedName>
        <fullName evidence="9">Imidazole glycerol phosphate synthase subunit HisF</fullName>
        <ecNumber evidence="9">4.3.2.10</ecNumber>
    </recommendedName>
    <alternativeName>
        <fullName evidence="9">IGP synthase cyclase subunit</fullName>
    </alternativeName>
    <alternativeName>
        <fullName evidence="9">IGP synthase subunit HisF</fullName>
    </alternativeName>
    <alternativeName>
        <fullName evidence="9">ImGP synthase subunit HisF</fullName>
        <shortName evidence="9">IGPS subunit HisF</shortName>
    </alternativeName>
</protein>
<sequence length="254" mass="27165">MPAKRIIPCLDVKQGRVVKGVQFKDLRDLGHPVDLARRYDAEGADELVFLDIAASLEQRSTRQAWVRAVAHELSIPFTVGGGVSSVDDARGLLRAGADKVAVNTAAALRPALVSELADAFGRQCVVAAVDVKRDADLGWRVVLKGGTEPTDRSALEWLQELNELGAGEILLTSMDRDGTGDGFDLPLLEQATELPIPLIASGGAGLEIHFLEALEHGADAVLAATLFHEGILPIARLKAYLAQNDISVRISHDL</sequence>
<dbReference type="PANTHER" id="PTHR21235:SF2">
    <property type="entry name" value="IMIDAZOLE GLYCEROL PHOSPHATE SYNTHASE HISHF"/>
    <property type="match status" value="1"/>
</dbReference>
<dbReference type="InterPro" id="IPR050064">
    <property type="entry name" value="IGPS_HisA/HisF"/>
</dbReference>
<feature type="active site" evidence="9">
    <location>
        <position position="11"/>
    </location>
</feature>
<dbReference type="NCBIfam" id="TIGR00735">
    <property type="entry name" value="hisF"/>
    <property type="match status" value="1"/>
</dbReference>
<dbReference type="InterPro" id="IPR006062">
    <property type="entry name" value="His_biosynth"/>
</dbReference>
<dbReference type="Proteomes" id="UP001242010">
    <property type="component" value="Chromosome"/>
</dbReference>
<dbReference type="EMBL" id="AP027079">
    <property type="protein sequence ID" value="BDU69158.1"/>
    <property type="molecule type" value="Genomic_DNA"/>
</dbReference>
<dbReference type="EC" id="4.3.2.10" evidence="9"/>
<dbReference type="Gene3D" id="3.20.20.70">
    <property type="entry name" value="Aldolase class I"/>
    <property type="match status" value="1"/>
</dbReference>
<gene>
    <name evidence="9 11" type="primary">hisF</name>
    <name evidence="11" type="ORF">GETHOR_12590</name>
</gene>
<dbReference type="InterPro" id="IPR013785">
    <property type="entry name" value="Aldolase_TIM"/>
</dbReference>
<evidence type="ECO:0000313" key="12">
    <source>
        <dbReference type="Proteomes" id="UP001242010"/>
    </source>
</evidence>
<reference evidence="12" key="1">
    <citation type="journal article" date="2023" name="Int. J. Syst. Evol. Microbiol.">
        <title>Mesoterricola silvestris gen. nov., sp. nov., Mesoterricola sediminis sp. nov., Geothrix oryzae sp. nov., Geothrix edaphica sp. nov., Geothrix rubra sp. nov., and Geothrix limicola sp. nov., six novel members of Acidobacteriota isolated from soils.</title>
        <authorList>
            <person name="Itoh H."/>
            <person name="Sugisawa Y."/>
            <person name="Mise K."/>
            <person name="Xu Z."/>
            <person name="Kuniyasu M."/>
            <person name="Ushijima N."/>
            <person name="Kawano K."/>
            <person name="Kobayashi E."/>
            <person name="Shiratori Y."/>
            <person name="Masuda Y."/>
            <person name="Senoo K."/>
        </authorList>
    </citation>
    <scope>NUCLEOTIDE SEQUENCE [LARGE SCALE GENOMIC DNA]</scope>
    <source>
        <strain evidence="12">Red222</strain>
    </source>
</reference>
<evidence type="ECO:0000256" key="3">
    <source>
        <dbReference type="ARBA" id="ARBA00011152"/>
    </source>
</evidence>
<comment type="function">
    <text evidence="7 9">IGPS catalyzes the conversion of PRFAR and glutamine to IGP, AICAR and glutamate. The HisF subunit catalyzes the cyclization activity that produces IGP and AICAR from PRFAR using the ammonia provided by the HisH subunit.</text>
</comment>
<comment type="catalytic activity">
    <reaction evidence="8 9">
        <text>5-[(5-phospho-1-deoxy-D-ribulos-1-ylimino)methylamino]-1-(5-phospho-beta-D-ribosyl)imidazole-4-carboxamide + L-glutamine = D-erythro-1-(imidazol-4-yl)glycerol 3-phosphate + 5-amino-1-(5-phospho-beta-D-ribosyl)imidazole-4-carboxamide + L-glutamate + H(+)</text>
        <dbReference type="Rhea" id="RHEA:24793"/>
        <dbReference type="ChEBI" id="CHEBI:15378"/>
        <dbReference type="ChEBI" id="CHEBI:29985"/>
        <dbReference type="ChEBI" id="CHEBI:58278"/>
        <dbReference type="ChEBI" id="CHEBI:58359"/>
        <dbReference type="ChEBI" id="CHEBI:58475"/>
        <dbReference type="ChEBI" id="CHEBI:58525"/>
        <dbReference type="EC" id="4.3.2.10"/>
    </reaction>
</comment>
<evidence type="ECO:0000256" key="8">
    <source>
        <dbReference type="ARBA" id="ARBA00047838"/>
    </source>
</evidence>
<evidence type="ECO:0000313" key="11">
    <source>
        <dbReference type="EMBL" id="BDU69158.1"/>
    </source>
</evidence>
<evidence type="ECO:0000256" key="4">
    <source>
        <dbReference type="ARBA" id="ARBA00022605"/>
    </source>
</evidence>
<organism evidence="11 12">
    <name type="scientific">Geothrix oryzae</name>
    <dbReference type="NCBI Taxonomy" id="2927975"/>
    <lineage>
        <taxon>Bacteria</taxon>
        <taxon>Pseudomonadati</taxon>
        <taxon>Acidobacteriota</taxon>
        <taxon>Holophagae</taxon>
        <taxon>Holophagales</taxon>
        <taxon>Holophagaceae</taxon>
        <taxon>Geothrix</taxon>
    </lineage>
</organism>
<accession>A0ABN6UYC9</accession>
<comment type="pathway">
    <text evidence="1 9">Amino-acid biosynthesis; L-histidine biosynthesis; L-histidine from 5-phospho-alpha-D-ribose 1-diphosphate: step 5/9.</text>
</comment>
<dbReference type="PANTHER" id="PTHR21235">
    <property type="entry name" value="IMIDAZOLE GLYCEROL PHOSPHATE SYNTHASE SUBUNIT HISF/H IGP SYNTHASE SUBUNIT HISF/H"/>
    <property type="match status" value="1"/>
</dbReference>
<keyword evidence="12" id="KW-1185">Reference proteome</keyword>
<keyword evidence="6 9" id="KW-0456">Lyase</keyword>
<dbReference type="CDD" id="cd04731">
    <property type="entry name" value="HisF"/>
    <property type="match status" value="1"/>
</dbReference>
<dbReference type="SUPFAM" id="SSF51366">
    <property type="entry name" value="Ribulose-phoshate binding barrel"/>
    <property type="match status" value="1"/>
</dbReference>
<evidence type="ECO:0000256" key="1">
    <source>
        <dbReference type="ARBA" id="ARBA00005091"/>
    </source>
</evidence>
<evidence type="ECO:0000256" key="9">
    <source>
        <dbReference type="HAMAP-Rule" id="MF_01013"/>
    </source>
</evidence>
<proteinExistence type="inferred from homology"/>
<keyword evidence="4 9" id="KW-0028">Amino-acid biosynthesis</keyword>
<evidence type="ECO:0000256" key="7">
    <source>
        <dbReference type="ARBA" id="ARBA00025475"/>
    </source>
</evidence>
<keyword evidence="5 9" id="KW-0368">Histidine biosynthesis</keyword>
<name>A0ABN6UYC9_9BACT</name>
<evidence type="ECO:0000256" key="10">
    <source>
        <dbReference type="RuleBase" id="RU003657"/>
    </source>
</evidence>
<evidence type="ECO:0000256" key="5">
    <source>
        <dbReference type="ARBA" id="ARBA00023102"/>
    </source>
</evidence>
<dbReference type="HAMAP" id="MF_01013">
    <property type="entry name" value="HisF"/>
    <property type="match status" value="1"/>
</dbReference>
<comment type="subunit">
    <text evidence="3 9">Heterodimer of HisH and HisF.</text>
</comment>
<dbReference type="InterPro" id="IPR004651">
    <property type="entry name" value="HisF"/>
</dbReference>
<feature type="active site" evidence="9">
    <location>
        <position position="130"/>
    </location>
</feature>
<comment type="similarity">
    <text evidence="2 9 10">Belongs to the HisA/HisF family.</text>
</comment>
<comment type="subcellular location">
    <subcellularLocation>
        <location evidence="9">Cytoplasm</location>
    </subcellularLocation>
</comment>
<keyword evidence="9" id="KW-0963">Cytoplasm</keyword>
<evidence type="ECO:0000256" key="6">
    <source>
        <dbReference type="ARBA" id="ARBA00023239"/>
    </source>
</evidence>